<dbReference type="Proteomes" id="UP000254924">
    <property type="component" value="Unassembled WGS sequence"/>
</dbReference>
<reference evidence="2 3" key="1">
    <citation type="submission" date="2018-06" db="EMBL/GenBank/DDBJ databases">
        <authorList>
            <consortium name="Pathogen Informatics"/>
            <person name="Doyle S."/>
        </authorList>
    </citation>
    <scope>NUCLEOTIDE SEQUENCE [LARGE SCALE GENOMIC DNA]</scope>
    <source>
        <strain evidence="2 3">NCTC12224</strain>
    </source>
</reference>
<accession>A0A380K3L3</accession>
<gene>
    <name evidence="2" type="ORF">NCTC12224_00477</name>
</gene>
<evidence type="ECO:0000313" key="3">
    <source>
        <dbReference type="Proteomes" id="UP000254924"/>
    </source>
</evidence>
<sequence>MRYRYNFYKAGIRQMIEDWVLDDCQDEVEDLVAIIQDIIF</sequence>
<feature type="domain" description="Transcriptional regulator TetR C-terminal Firmicutes type" evidence="1">
    <location>
        <begin position="3"/>
        <end position="39"/>
    </location>
</feature>
<protein>
    <recommendedName>
        <fullName evidence="1">Transcriptional regulator TetR C-terminal Firmicutes type domain-containing protein</fullName>
    </recommendedName>
</protein>
<dbReference type="EMBL" id="UHFN01000007">
    <property type="protein sequence ID" value="SUN59636.1"/>
    <property type="molecule type" value="Genomic_DNA"/>
</dbReference>
<evidence type="ECO:0000313" key="2">
    <source>
        <dbReference type="EMBL" id="SUN59636.1"/>
    </source>
</evidence>
<organism evidence="2 3">
    <name type="scientific">Streptococcus hyointestinalis</name>
    <dbReference type="NCBI Taxonomy" id="1337"/>
    <lineage>
        <taxon>Bacteria</taxon>
        <taxon>Bacillati</taxon>
        <taxon>Bacillota</taxon>
        <taxon>Bacilli</taxon>
        <taxon>Lactobacillales</taxon>
        <taxon>Streptococcaceae</taxon>
        <taxon>Streptococcus</taxon>
    </lineage>
</organism>
<proteinExistence type="predicted"/>
<dbReference type="AlphaFoldDB" id="A0A380K3L3"/>
<keyword evidence="3" id="KW-1185">Reference proteome</keyword>
<name>A0A380K3L3_9STRE</name>
<evidence type="ECO:0000259" key="1">
    <source>
        <dbReference type="Pfam" id="PF14278"/>
    </source>
</evidence>
<dbReference type="InterPro" id="IPR039532">
    <property type="entry name" value="TetR_C_Firmicutes"/>
</dbReference>
<dbReference type="Pfam" id="PF14278">
    <property type="entry name" value="TetR_C_8"/>
    <property type="match status" value="1"/>
</dbReference>